<dbReference type="InterPro" id="IPR050879">
    <property type="entry name" value="Acyltransferase_3"/>
</dbReference>
<protein>
    <submittedName>
        <fullName evidence="3">Acyltransferase family protein</fullName>
        <ecNumber evidence="3">2.3.-.-</ecNumber>
    </submittedName>
</protein>
<feature type="transmembrane region" description="Helical" evidence="1">
    <location>
        <begin position="83"/>
        <end position="100"/>
    </location>
</feature>
<dbReference type="GO" id="GO:0016746">
    <property type="term" value="F:acyltransferase activity"/>
    <property type="evidence" value="ECO:0007669"/>
    <property type="project" value="UniProtKB-KW"/>
</dbReference>
<keyword evidence="3" id="KW-0808">Transferase</keyword>
<reference evidence="3 4" key="1">
    <citation type="submission" date="2024-12" db="EMBL/GenBank/DDBJ databases">
        <authorList>
            <person name="Lee Y."/>
        </authorList>
    </citation>
    <scope>NUCLEOTIDE SEQUENCE [LARGE SCALE GENOMIC DNA]</scope>
    <source>
        <strain evidence="3 4">03SUJ4</strain>
    </source>
</reference>
<keyword evidence="1" id="KW-1133">Transmembrane helix</keyword>
<feature type="transmembrane region" description="Helical" evidence="1">
    <location>
        <begin position="107"/>
        <end position="126"/>
    </location>
</feature>
<dbReference type="Proteomes" id="UP001634747">
    <property type="component" value="Unassembled WGS sequence"/>
</dbReference>
<keyword evidence="3" id="KW-0012">Acyltransferase</keyword>
<sequence length="351" mass="39061">MVTKTKQHFLALDGLRGVAALAVVVFHFMEMAIYNYNVLWIGHGWLAVDFFFCLSGFVIGYAYDDRIRQMGLKKFLEVRLIRLHPMVVFGSVLGLLTLLWDPNRTSALAYSAGKVATMFVTSVLLIPYPVMHERGYSLFSLNSPAWSLFWEYVANVVYGIVLFRLRRSWLIVATVAAAIVLCGVGHNAGNLWAGFNGKTFWTGGARVSFSFLAGLLVYRSRWIVRSRLGFGSLSVLLVLAFVMPYATGGWLREAAVILVYFPLLVALGAGATLGPRAEKLCKFAGNISYPLYMTHYAVIWSFGDFYSSHKPDAAHLAAIVVAGTLLLTAFAYLVMVLYDKPVRAYLRSKFV</sequence>
<comment type="caution">
    <text evidence="3">The sequence shown here is derived from an EMBL/GenBank/DDBJ whole genome shotgun (WGS) entry which is preliminary data.</text>
</comment>
<dbReference type="EC" id="2.3.-.-" evidence="3"/>
<dbReference type="PANTHER" id="PTHR23028:SF134">
    <property type="entry name" value="PUTATIVE (AFU_ORTHOLOGUE AFUA_4G08520)-RELATED"/>
    <property type="match status" value="1"/>
</dbReference>
<dbReference type="RefSeq" id="WP_263414200.1">
    <property type="nucleotide sequence ID" value="NZ_BAABBH010000001.1"/>
</dbReference>
<evidence type="ECO:0000259" key="2">
    <source>
        <dbReference type="Pfam" id="PF01757"/>
    </source>
</evidence>
<feature type="transmembrane region" description="Helical" evidence="1">
    <location>
        <begin position="146"/>
        <end position="163"/>
    </location>
</feature>
<accession>A0ABW9KGY1</accession>
<organism evidence="3 4">
    <name type="scientific">Terriglobus aquaticus</name>
    <dbReference type="NCBI Taxonomy" id="940139"/>
    <lineage>
        <taxon>Bacteria</taxon>
        <taxon>Pseudomonadati</taxon>
        <taxon>Acidobacteriota</taxon>
        <taxon>Terriglobia</taxon>
        <taxon>Terriglobales</taxon>
        <taxon>Acidobacteriaceae</taxon>
        <taxon>Terriglobus</taxon>
    </lineage>
</organism>
<gene>
    <name evidence="3" type="ORF">ACK2TP_00500</name>
</gene>
<dbReference type="InterPro" id="IPR002656">
    <property type="entry name" value="Acyl_transf_3_dom"/>
</dbReference>
<dbReference type="Pfam" id="PF01757">
    <property type="entry name" value="Acyl_transf_3"/>
    <property type="match status" value="1"/>
</dbReference>
<proteinExistence type="predicted"/>
<name>A0ABW9KGY1_9BACT</name>
<dbReference type="PANTHER" id="PTHR23028">
    <property type="entry name" value="ACETYLTRANSFERASE"/>
    <property type="match status" value="1"/>
</dbReference>
<feature type="transmembrane region" description="Helical" evidence="1">
    <location>
        <begin position="286"/>
        <end position="303"/>
    </location>
</feature>
<feature type="transmembrane region" description="Helical" evidence="1">
    <location>
        <begin position="170"/>
        <end position="188"/>
    </location>
</feature>
<feature type="transmembrane region" description="Helical" evidence="1">
    <location>
        <begin position="230"/>
        <end position="248"/>
    </location>
</feature>
<evidence type="ECO:0000256" key="1">
    <source>
        <dbReference type="SAM" id="Phobius"/>
    </source>
</evidence>
<evidence type="ECO:0000313" key="4">
    <source>
        <dbReference type="Proteomes" id="UP001634747"/>
    </source>
</evidence>
<feature type="transmembrane region" description="Helical" evidence="1">
    <location>
        <begin position="254"/>
        <end position="274"/>
    </location>
</feature>
<evidence type="ECO:0000313" key="3">
    <source>
        <dbReference type="EMBL" id="MFN2974230.1"/>
    </source>
</evidence>
<keyword evidence="1" id="KW-0472">Membrane</keyword>
<feature type="transmembrane region" description="Helical" evidence="1">
    <location>
        <begin position="315"/>
        <end position="338"/>
    </location>
</feature>
<keyword evidence="4" id="KW-1185">Reference proteome</keyword>
<feature type="domain" description="Acyltransferase 3" evidence="2">
    <location>
        <begin position="10"/>
        <end position="334"/>
    </location>
</feature>
<keyword evidence="1" id="KW-0812">Transmembrane</keyword>
<feature type="transmembrane region" description="Helical" evidence="1">
    <location>
        <begin position="14"/>
        <end position="33"/>
    </location>
</feature>
<feature type="transmembrane region" description="Helical" evidence="1">
    <location>
        <begin position="45"/>
        <end position="63"/>
    </location>
</feature>
<dbReference type="EMBL" id="JBJYXY010000001">
    <property type="protein sequence ID" value="MFN2974230.1"/>
    <property type="molecule type" value="Genomic_DNA"/>
</dbReference>
<feature type="transmembrane region" description="Helical" evidence="1">
    <location>
        <begin position="200"/>
        <end position="218"/>
    </location>
</feature>